<sequence length="501" mass="55587">MDDFSKESFRSDALAAIEEYEKEHENSYKLYIPEGVSIHQEKENSWEPSVFNGSIAPRQDASVLQSTPIASHRSQGRGRSRLFNAISPIKDEPEPAEQETRNSVIATDSFIAKIVDGGDGAINASRFLDSVRRRKTAGAERVLQEVPIERAVDFGSSSASLGTRPSSRSSVSSNVRQISSVRTDSAKPIVTLRRLFFPFVNVGDKVQEALDIENTTDGHLTVRAHLAIGASVNVFALDTNQLSIPPKEKGRVMVSFCPRDHAKYTGNIELSVVNVVYNRKVRLNGHGGVAAVQPVTERSLGRTREGYYVLTTSNQSVVTLKLKNCGARSAYVKMRIAGMHDDEELPGYSMNPSQGVVIGSNNTEDVKIQAKNASTPIGNIRLLVYWGEEKMRQRFKAYEATRNTDYLYDNMSFTKTSFNCESETNAVKDPCHDDKTNFFKTLRKLDIHIQNSRISASRASLVDDSHATMMTTFDNLTLSPGTSVVYDRTSVPSHSRRYGNK</sequence>
<organism evidence="1 2">
    <name type="scientific">Steinernema carpocapsae</name>
    <name type="common">Entomopathogenic nematode</name>
    <dbReference type="NCBI Taxonomy" id="34508"/>
    <lineage>
        <taxon>Eukaryota</taxon>
        <taxon>Metazoa</taxon>
        <taxon>Ecdysozoa</taxon>
        <taxon>Nematoda</taxon>
        <taxon>Chromadorea</taxon>
        <taxon>Rhabditida</taxon>
        <taxon>Tylenchina</taxon>
        <taxon>Panagrolaimomorpha</taxon>
        <taxon>Strongyloidoidea</taxon>
        <taxon>Steinernematidae</taxon>
        <taxon>Steinernema</taxon>
    </lineage>
</organism>
<dbReference type="Proteomes" id="UP000298663">
    <property type="component" value="Unassembled WGS sequence"/>
</dbReference>
<keyword evidence="2" id="KW-1185">Reference proteome</keyword>
<dbReference type="STRING" id="34508.A0A4U5PJZ2"/>
<proteinExistence type="predicted"/>
<dbReference type="Gene3D" id="2.60.40.10">
    <property type="entry name" value="Immunoglobulins"/>
    <property type="match status" value="1"/>
</dbReference>
<evidence type="ECO:0008006" key="3">
    <source>
        <dbReference type="Google" id="ProtNLM"/>
    </source>
</evidence>
<evidence type="ECO:0000313" key="1">
    <source>
        <dbReference type="EMBL" id="TKR96989.1"/>
    </source>
</evidence>
<dbReference type="AlphaFoldDB" id="A0A4U5PJZ2"/>
<accession>A0A4U5PJZ2</accession>
<reference evidence="1 2" key="2">
    <citation type="journal article" date="2019" name="G3 (Bethesda)">
        <title>Hybrid Assembly of the Genome of the Entomopathogenic Nematode Steinernema carpocapsae Identifies the X-Chromosome.</title>
        <authorList>
            <person name="Serra L."/>
            <person name="Macchietto M."/>
            <person name="Macias-Munoz A."/>
            <person name="McGill C.J."/>
            <person name="Rodriguez I.M."/>
            <person name="Rodriguez B."/>
            <person name="Murad R."/>
            <person name="Mortazavi A."/>
        </authorList>
    </citation>
    <scope>NUCLEOTIDE SEQUENCE [LARGE SCALE GENOMIC DNA]</scope>
    <source>
        <strain evidence="1 2">ALL</strain>
    </source>
</reference>
<reference evidence="1 2" key="1">
    <citation type="journal article" date="2015" name="Genome Biol.">
        <title>Comparative genomics of Steinernema reveals deeply conserved gene regulatory networks.</title>
        <authorList>
            <person name="Dillman A.R."/>
            <person name="Macchietto M."/>
            <person name="Porter C.F."/>
            <person name="Rogers A."/>
            <person name="Williams B."/>
            <person name="Antoshechkin I."/>
            <person name="Lee M.M."/>
            <person name="Goodwin Z."/>
            <person name="Lu X."/>
            <person name="Lewis E.E."/>
            <person name="Goodrich-Blair H."/>
            <person name="Stock S.P."/>
            <person name="Adams B.J."/>
            <person name="Sternberg P.W."/>
            <person name="Mortazavi A."/>
        </authorList>
    </citation>
    <scope>NUCLEOTIDE SEQUENCE [LARGE SCALE GENOMIC DNA]</scope>
    <source>
        <strain evidence="1 2">ALL</strain>
    </source>
</reference>
<name>A0A4U5PJZ2_STECR</name>
<comment type="caution">
    <text evidence="1">The sequence shown here is derived from an EMBL/GenBank/DDBJ whole genome shotgun (WGS) entry which is preliminary data.</text>
</comment>
<dbReference type="OrthoDB" id="5799239at2759"/>
<dbReference type="EMBL" id="AZBU02000002">
    <property type="protein sequence ID" value="TKR96989.1"/>
    <property type="molecule type" value="Genomic_DNA"/>
</dbReference>
<evidence type="ECO:0000313" key="2">
    <source>
        <dbReference type="Proteomes" id="UP000298663"/>
    </source>
</evidence>
<dbReference type="InterPro" id="IPR013783">
    <property type="entry name" value="Ig-like_fold"/>
</dbReference>
<protein>
    <recommendedName>
        <fullName evidence="3">Abnormal spindle-like microcephaly-associated protein ASH domain-containing protein</fullName>
    </recommendedName>
</protein>
<gene>
    <name evidence="1" type="ORF">L596_010923</name>
</gene>